<sequence>MSASALLQLRMTTCNSFGEFYQGLNENDMLEFTQFRT</sequence>
<reference evidence="1" key="1">
    <citation type="submission" date="2014-09" db="EMBL/GenBank/DDBJ databases">
        <authorList>
            <person name="Magalhaes I.L.F."/>
            <person name="Oliveira U."/>
            <person name="Santos F.R."/>
            <person name="Vidigal T.H.D.A."/>
            <person name="Brescovit A.D."/>
            <person name="Santos A.J."/>
        </authorList>
    </citation>
    <scope>NUCLEOTIDE SEQUENCE</scope>
    <source>
        <tissue evidence="1">Shoot tissue taken approximately 20 cm above the soil surface</tissue>
    </source>
</reference>
<reference evidence="1" key="2">
    <citation type="journal article" date="2015" name="Data Brief">
        <title>Shoot transcriptome of the giant reed, Arundo donax.</title>
        <authorList>
            <person name="Barrero R.A."/>
            <person name="Guerrero F.D."/>
            <person name="Moolhuijzen P."/>
            <person name="Goolsby J.A."/>
            <person name="Tidwell J."/>
            <person name="Bellgard S.E."/>
            <person name="Bellgard M.I."/>
        </authorList>
    </citation>
    <scope>NUCLEOTIDE SEQUENCE</scope>
    <source>
        <tissue evidence="1">Shoot tissue taken approximately 20 cm above the soil surface</tissue>
    </source>
</reference>
<dbReference type="EMBL" id="GBRH01161563">
    <property type="protein sequence ID" value="JAE36333.1"/>
    <property type="molecule type" value="Transcribed_RNA"/>
</dbReference>
<accession>A0A0A9HTT1</accession>
<proteinExistence type="predicted"/>
<organism evidence="1">
    <name type="scientific">Arundo donax</name>
    <name type="common">Giant reed</name>
    <name type="synonym">Donax arundinaceus</name>
    <dbReference type="NCBI Taxonomy" id="35708"/>
    <lineage>
        <taxon>Eukaryota</taxon>
        <taxon>Viridiplantae</taxon>
        <taxon>Streptophyta</taxon>
        <taxon>Embryophyta</taxon>
        <taxon>Tracheophyta</taxon>
        <taxon>Spermatophyta</taxon>
        <taxon>Magnoliopsida</taxon>
        <taxon>Liliopsida</taxon>
        <taxon>Poales</taxon>
        <taxon>Poaceae</taxon>
        <taxon>PACMAD clade</taxon>
        <taxon>Arundinoideae</taxon>
        <taxon>Arundineae</taxon>
        <taxon>Arundo</taxon>
    </lineage>
</organism>
<name>A0A0A9HTT1_ARUDO</name>
<protein>
    <submittedName>
        <fullName evidence="1">Uncharacterized protein</fullName>
    </submittedName>
</protein>
<evidence type="ECO:0000313" key="1">
    <source>
        <dbReference type="EMBL" id="JAE36333.1"/>
    </source>
</evidence>
<dbReference type="AlphaFoldDB" id="A0A0A9HTT1"/>